<evidence type="ECO:0000256" key="1">
    <source>
        <dbReference type="ARBA" id="ARBA00023125"/>
    </source>
</evidence>
<dbReference type="Pfam" id="PF00486">
    <property type="entry name" value="Trans_reg_C"/>
    <property type="match status" value="1"/>
</dbReference>
<dbReference type="GO" id="GO:0006355">
    <property type="term" value="P:regulation of DNA-templated transcription"/>
    <property type="evidence" value="ECO:0007669"/>
    <property type="project" value="InterPro"/>
</dbReference>
<evidence type="ECO:0000256" key="2">
    <source>
        <dbReference type="PROSITE-ProRule" id="PRU01091"/>
    </source>
</evidence>
<dbReference type="GO" id="GO:0003677">
    <property type="term" value="F:DNA binding"/>
    <property type="evidence" value="ECO:0007669"/>
    <property type="project" value="UniProtKB-UniRule"/>
</dbReference>
<organism evidence="5 6">
    <name type="scientific">Hungatella hathewayi</name>
    <dbReference type="NCBI Taxonomy" id="154046"/>
    <lineage>
        <taxon>Bacteria</taxon>
        <taxon>Bacillati</taxon>
        <taxon>Bacillota</taxon>
        <taxon>Clostridia</taxon>
        <taxon>Lachnospirales</taxon>
        <taxon>Lachnospiraceae</taxon>
        <taxon>Hungatella</taxon>
    </lineage>
</organism>
<dbReference type="AlphaFoldDB" id="A0A374PA82"/>
<reference evidence="5 6" key="1">
    <citation type="submission" date="2018-08" db="EMBL/GenBank/DDBJ databases">
        <title>A genome reference for cultivated species of the human gut microbiota.</title>
        <authorList>
            <person name="Zou Y."/>
            <person name="Xue W."/>
            <person name="Luo G."/>
        </authorList>
    </citation>
    <scope>NUCLEOTIDE SEQUENCE [LARGE SCALE GENOMIC DNA]</scope>
    <source>
        <strain evidence="5 6">TM09-12</strain>
    </source>
</reference>
<dbReference type="InterPro" id="IPR036388">
    <property type="entry name" value="WH-like_DNA-bd_sf"/>
</dbReference>
<evidence type="ECO:0000313" key="7">
    <source>
        <dbReference type="Proteomes" id="UP000434223"/>
    </source>
</evidence>
<dbReference type="OrthoDB" id="9787103at2"/>
<dbReference type="InterPro" id="IPR001867">
    <property type="entry name" value="OmpR/PhoB-type_DNA-bd"/>
</dbReference>
<evidence type="ECO:0000313" key="4">
    <source>
        <dbReference type="EMBL" id="MUB62681.1"/>
    </source>
</evidence>
<dbReference type="SUPFAM" id="SSF46894">
    <property type="entry name" value="C-terminal effector domain of the bipartite response regulators"/>
    <property type="match status" value="1"/>
</dbReference>
<dbReference type="Proteomes" id="UP000434223">
    <property type="component" value="Unassembled WGS sequence"/>
</dbReference>
<dbReference type="Gene3D" id="1.10.10.10">
    <property type="entry name" value="Winged helix-like DNA-binding domain superfamily/Winged helix DNA-binding domain"/>
    <property type="match status" value="1"/>
</dbReference>
<dbReference type="EMBL" id="WNME01000003">
    <property type="protein sequence ID" value="MUB62681.1"/>
    <property type="molecule type" value="Genomic_DNA"/>
</dbReference>
<dbReference type="CDD" id="cd00383">
    <property type="entry name" value="trans_reg_C"/>
    <property type="match status" value="1"/>
</dbReference>
<proteinExistence type="predicted"/>
<comment type="caution">
    <text evidence="5">The sequence shown here is derived from an EMBL/GenBank/DDBJ whole genome shotgun (WGS) entry which is preliminary data.</text>
</comment>
<gene>
    <name evidence="5" type="ORF">DXD79_08640</name>
    <name evidence="4" type="ORF">GNE07_06340</name>
</gene>
<evidence type="ECO:0000259" key="3">
    <source>
        <dbReference type="PROSITE" id="PS51755"/>
    </source>
</evidence>
<reference evidence="4 7" key="2">
    <citation type="submission" date="2019-09" db="EMBL/GenBank/DDBJ databases">
        <title>Draft genome sequencing of Hungatella hathewayi 123Y-2.</title>
        <authorList>
            <person name="Lv Q."/>
            <person name="Li S."/>
        </authorList>
    </citation>
    <scope>NUCLEOTIDE SEQUENCE [LARGE SCALE GENOMIC DNA]</scope>
    <source>
        <strain evidence="4 7">123Y-2</strain>
    </source>
</reference>
<dbReference type="PROSITE" id="PS51755">
    <property type="entry name" value="OMPR_PHOB"/>
    <property type="match status" value="1"/>
</dbReference>
<feature type="domain" description="OmpR/PhoB-type" evidence="3">
    <location>
        <begin position="1"/>
        <end position="83"/>
    </location>
</feature>
<dbReference type="EMBL" id="QSON01000003">
    <property type="protein sequence ID" value="RGJ06059.1"/>
    <property type="molecule type" value="Genomic_DNA"/>
</dbReference>
<dbReference type="Proteomes" id="UP000263014">
    <property type="component" value="Unassembled WGS sequence"/>
</dbReference>
<accession>A0A374PA82</accession>
<evidence type="ECO:0000313" key="6">
    <source>
        <dbReference type="Proteomes" id="UP000263014"/>
    </source>
</evidence>
<keyword evidence="1 2" id="KW-0238">DNA-binding</keyword>
<dbReference type="GO" id="GO:0000160">
    <property type="term" value="P:phosphorelay signal transduction system"/>
    <property type="evidence" value="ECO:0007669"/>
    <property type="project" value="InterPro"/>
</dbReference>
<name>A0A374PA82_9FIRM</name>
<dbReference type="RefSeq" id="WP_080552356.1">
    <property type="nucleotide sequence ID" value="NZ_CP102274.1"/>
</dbReference>
<feature type="DNA-binding region" description="OmpR/PhoB-type" evidence="2">
    <location>
        <begin position="1"/>
        <end position="83"/>
    </location>
</feature>
<evidence type="ECO:0000313" key="5">
    <source>
        <dbReference type="EMBL" id="RGJ06059.1"/>
    </source>
</evidence>
<protein>
    <submittedName>
        <fullName evidence="5">Winged helix family transcriptional regulator</fullName>
    </submittedName>
</protein>
<sequence>MHPDGVQISLSRYEFFTLCFLAGHQGWVFSKEQIYEFVRKEAGEHCVTAVTNIISQIRRKLKQENPNGGYIRTVDGRWRRHELFWPASASGKAKTG</sequence>
<dbReference type="InterPro" id="IPR016032">
    <property type="entry name" value="Sig_transdc_resp-reg_C-effctor"/>
</dbReference>
<dbReference type="SMART" id="SM00862">
    <property type="entry name" value="Trans_reg_C"/>
    <property type="match status" value="1"/>
</dbReference>
<dbReference type="GeneID" id="93153096"/>